<gene>
    <name evidence="2" type="ORF">AZ78_2566</name>
</gene>
<keyword evidence="1" id="KW-0472">Membrane</keyword>
<reference evidence="2 3" key="1">
    <citation type="journal article" date="2014" name="Genome Announc.">
        <title>Draft Genome Sequence of Lysobacter capsici AZ78, a Bacterium Antagonistic to Plant-Pathogenic Oomycetes.</title>
        <authorList>
            <person name="Puopolo G."/>
            <person name="Sonego P."/>
            <person name="Engelen K."/>
            <person name="Pertot I."/>
        </authorList>
    </citation>
    <scope>NUCLEOTIDE SEQUENCE [LARGE SCALE GENOMIC DNA]</scope>
    <source>
        <strain evidence="2 3">AZ78</strain>
    </source>
</reference>
<evidence type="ECO:0000313" key="2">
    <source>
        <dbReference type="EMBL" id="KWS05016.1"/>
    </source>
</evidence>
<dbReference type="Proteomes" id="UP000023435">
    <property type="component" value="Unassembled WGS sequence"/>
</dbReference>
<dbReference type="Pfam" id="PF11137">
    <property type="entry name" value="DUF2909"/>
    <property type="match status" value="1"/>
</dbReference>
<sequence length="86" mass="9403">MRAPRAPEEAAMNESLKILLVVAFLIVIVWNLGAGLYYMLVDKGQSKRTVNALTRRIALSVALILLVVLAIYMGWITPHGVGSNPN</sequence>
<feature type="transmembrane region" description="Helical" evidence="1">
    <location>
        <begin position="18"/>
        <end position="41"/>
    </location>
</feature>
<dbReference type="NCBIfam" id="NF033233">
    <property type="entry name" value="twin_helix"/>
    <property type="match status" value="1"/>
</dbReference>
<protein>
    <recommendedName>
        <fullName evidence="4">Transmembrane protein</fullName>
    </recommendedName>
</protein>
<proteinExistence type="predicted"/>
<evidence type="ECO:0000313" key="3">
    <source>
        <dbReference type="Proteomes" id="UP000023435"/>
    </source>
</evidence>
<comment type="caution">
    <text evidence="2">The sequence shown here is derived from an EMBL/GenBank/DDBJ whole genome shotgun (WGS) entry which is preliminary data.</text>
</comment>
<evidence type="ECO:0008006" key="4">
    <source>
        <dbReference type="Google" id="ProtNLM"/>
    </source>
</evidence>
<keyword evidence="3" id="KW-1185">Reference proteome</keyword>
<accession>A0A125MN03</accession>
<name>A0A125MN03_9GAMM</name>
<keyword evidence="1" id="KW-0812">Transmembrane</keyword>
<feature type="transmembrane region" description="Helical" evidence="1">
    <location>
        <begin position="53"/>
        <end position="76"/>
    </location>
</feature>
<organism evidence="2 3">
    <name type="scientific">Lysobacter capsici AZ78</name>
    <dbReference type="NCBI Taxonomy" id="1444315"/>
    <lineage>
        <taxon>Bacteria</taxon>
        <taxon>Pseudomonadati</taxon>
        <taxon>Pseudomonadota</taxon>
        <taxon>Gammaproteobacteria</taxon>
        <taxon>Lysobacterales</taxon>
        <taxon>Lysobacteraceae</taxon>
        <taxon>Lysobacter</taxon>
    </lineage>
</organism>
<evidence type="ECO:0000256" key="1">
    <source>
        <dbReference type="SAM" id="Phobius"/>
    </source>
</evidence>
<keyword evidence="1" id="KW-1133">Transmembrane helix</keyword>
<dbReference type="EMBL" id="JAJA02000001">
    <property type="protein sequence ID" value="KWS05016.1"/>
    <property type="molecule type" value="Genomic_DNA"/>
</dbReference>
<dbReference type="AlphaFoldDB" id="A0A125MN03"/>
<dbReference type="InterPro" id="IPR021313">
    <property type="entry name" value="DUF2909"/>
</dbReference>